<reference evidence="2 3" key="1">
    <citation type="submission" date="2017-11" db="EMBL/GenBank/DDBJ databases">
        <title>Revised Sequence and Annotation of the Rhodobaca barguzinensis strain alga05 Genome.</title>
        <authorList>
            <person name="Kopejtka K."/>
            <person name="Tomasch J.M."/>
            <person name="Bunk B."/>
            <person name="Koblizek M."/>
        </authorList>
    </citation>
    <scope>NUCLEOTIDE SEQUENCE [LARGE SCALE GENOMIC DNA]</scope>
    <source>
        <strain evidence="3">alga05</strain>
    </source>
</reference>
<accession>A0A2K8KFN3</accession>
<dbReference type="Proteomes" id="UP000228948">
    <property type="component" value="Chromosome"/>
</dbReference>
<feature type="compositionally biased region" description="Basic and acidic residues" evidence="1">
    <location>
        <begin position="15"/>
        <end position="24"/>
    </location>
</feature>
<feature type="region of interest" description="Disordered" evidence="1">
    <location>
        <begin position="1"/>
        <end position="58"/>
    </location>
</feature>
<gene>
    <name evidence="2" type="ORF">BG454_09335</name>
</gene>
<proteinExistence type="predicted"/>
<sequence>MSKITNLRTVKKQIARQDKRREADANAARHGRSKAERSRDADTVARLETHLDAHRREP</sequence>
<organism evidence="2 3">
    <name type="scientific">Roseinatronobacter bogoriensis subsp. barguzinensis</name>
    <dbReference type="NCBI Taxonomy" id="441209"/>
    <lineage>
        <taxon>Bacteria</taxon>
        <taxon>Pseudomonadati</taxon>
        <taxon>Pseudomonadota</taxon>
        <taxon>Alphaproteobacteria</taxon>
        <taxon>Rhodobacterales</taxon>
        <taxon>Paracoccaceae</taxon>
        <taxon>Roseinatronobacter</taxon>
    </lineage>
</organism>
<dbReference type="EMBL" id="CP024899">
    <property type="protein sequence ID" value="ATX67796.1"/>
    <property type="molecule type" value="Genomic_DNA"/>
</dbReference>
<dbReference type="OrthoDB" id="7173889at2"/>
<keyword evidence="3" id="KW-1185">Reference proteome</keyword>
<protein>
    <submittedName>
        <fullName evidence="2">DUF4169 domain-containing protein</fullName>
    </submittedName>
</protein>
<evidence type="ECO:0000256" key="1">
    <source>
        <dbReference type="SAM" id="MobiDB-lite"/>
    </source>
</evidence>
<dbReference type="InterPro" id="IPR025227">
    <property type="entry name" value="DUF4169"/>
</dbReference>
<evidence type="ECO:0000313" key="2">
    <source>
        <dbReference type="EMBL" id="ATX67796.1"/>
    </source>
</evidence>
<dbReference type="KEGG" id="rbg:BG454_09335"/>
<dbReference type="STRING" id="441209.GCA_001870665_01645"/>
<evidence type="ECO:0000313" key="3">
    <source>
        <dbReference type="Proteomes" id="UP000228948"/>
    </source>
</evidence>
<dbReference type="Pfam" id="PF13770">
    <property type="entry name" value="DUF4169"/>
    <property type="match status" value="1"/>
</dbReference>
<name>A0A2K8KFN3_9RHOB</name>
<feature type="compositionally biased region" description="Basic and acidic residues" evidence="1">
    <location>
        <begin position="33"/>
        <end position="58"/>
    </location>
</feature>
<dbReference type="AlphaFoldDB" id="A0A2K8KFN3"/>